<evidence type="ECO:0000256" key="3">
    <source>
        <dbReference type="ARBA" id="ARBA00007707"/>
    </source>
</evidence>
<evidence type="ECO:0000256" key="12">
    <source>
        <dbReference type="ARBA" id="ARBA00048247"/>
    </source>
</evidence>
<dbReference type="Gene3D" id="3.90.550.10">
    <property type="entry name" value="Spore Coat Polysaccharide Biosynthesis Protein SpsA, Chain A"/>
    <property type="match status" value="1"/>
</dbReference>
<dbReference type="AlphaFoldDB" id="A0A6B0SCJ7"/>
<dbReference type="InterPro" id="IPR056729">
    <property type="entry name" value="GMPPB_C"/>
</dbReference>
<dbReference type="GO" id="GO:0003977">
    <property type="term" value="F:UDP-N-acetylglucosamine diphosphorylase activity"/>
    <property type="evidence" value="ECO:0007669"/>
    <property type="project" value="UniProtKB-EC"/>
</dbReference>
<proteinExistence type="inferred from homology"/>
<feature type="domain" description="Mannose-1-phosphate guanyltransferase C-terminal" evidence="15">
    <location>
        <begin position="255"/>
        <end position="332"/>
    </location>
</feature>
<dbReference type="PANTHER" id="PTHR43584:SF8">
    <property type="entry name" value="N-ACETYLMURAMATE ALPHA-1-PHOSPHATE URIDYLYLTRANSFERASE"/>
    <property type="match status" value="1"/>
</dbReference>
<comment type="catalytic activity">
    <reaction evidence="13">
        <text>N-acetyl-alpha-D-glucosamine 1-phosphate + UTP + H(+) = UDP-N-acetyl-alpha-D-glucosamine + diphosphate</text>
        <dbReference type="Rhea" id="RHEA:13509"/>
        <dbReference type="ChEBI" id="CHEBI:15378"/>
        <dbReference type="ChEBI" id="CHEBI:33019"/>
        <dbReference type="ChEBI" id="CHEBI:46398"/>
        <dbReference type="ChEBI" id="CHEBI:57705"/>
        <dbReference type="ChEBI" id="CHEBI:57776"/>
        <dbReference type="EC" id="2.7.7.23"/>
    </reaction>
</comment>
<dbReference type="SUPFAM" id="SSF51161">
    <property type="entry name" value="Trimeric LpxA-like enzymes"/>
    <property type="match status" value="1"/>
</dbReference>
<evidence type="ECO:0000256" key="13">
    <source>
        <dbReference type="ARBA" id="ARBA00048493"/>
    </source>
</evidence>
<dbReference type="InterPro" id="IPR011004">
    <property type="entry name" value="Trimer_LpxA-like_sf"/>
</dbReference>
<keyword evidence="11" id="KW-0012">Acyltransferase</keyword>
<accession>A0A6B0SCJ7</accession>
<organism evidence="16 17">
    <name type="scientific">Halobacterium bonnevillei</name>
    <dbReference type="NCBI Taxonomy" id="2692200"/>
    <lineage>
        <taxon>Archaea</taxon>
        <taxon>Methanobacteriati</taxon>
        <taxon>Methanobacteriota</taxon>
        <taxon>Stenosarchaea group</taxon>
        <taxon>Halobacteria</taxon>
        <taxon>Halobacteriales</taxon>
        <taxon>Halobacteriaceae</taxon>
        <taxon>Halobacterium</taxon>
    </lineage>
</organism>
<comment type="catalytic activity">
    <reaction evidence="12">
        <text>alpha-D-glucosamine 1-phosphate + acetyl-CoA = N-acetyl-alpha-D-glucosamine 1-phosphate + CoA + H(+)</text>
        <dbReference type="Rhea" id="RHEA:13725"/>
        <dbReference type="ChEBI" id="CHEBI:15378"/>
        <dbReference type="ChEBI" id="CHEBI:57287"/>
        <dbReference type="ChEBI" id="CHEBI:57288"/>
        <dbReference type="ChEBI" id="CHEBI:57776"/>
        <dbReference type="ChEBI" id="CHEBI:58516"/>
        <dbReference type="EC" id="2.3.1.157"/>
    </reaction>
</comment>
<evidence type="ECO:0000256" key="6">
    <source>
        <dbReference type="ARBA" id="ARBA00012457"/>
    </source>
</evidence>
<dbReference type="InterPro" id="IPR001451">
    <property type="entry name" value="Hexapep"/>
</dbReference>
<dbReference type="OrthoDB" id="15372at2157"/>
<dbReference type="SUPFAM" id="SSF53448">
    <property type="entry name" value="Nucleotide-diphospho-sugar transferases"/>
    <property type="match status" value="1"/>
</dbReference>
<evidence type="ECO:0000256" key="1">
    <source>
        <dbReference type="ARBA" id="ARBA00005166"/>
    </source>
</evidence>
<dbReference type="CDD" id="cd04181">
    <property type="entry name" value="NTP_transferase"/>
    <property type="match status" value="1"/>
</dbReference>
<keyword evidence="9" id="KW-0548">Nucleotidyltransferase</keyword>
<evidence type="ECO:0000256" key="8">
    <source>
        <dbReference type="ARBA" id="ARBA00022679"/>
    </source>
</evidence>
<dbReference type="Gene3D" id="2.160.10.10">
    <property type="entry name" value="Hexapeptide repeat proteins"/>
    <property type="match status" value="2"/>
</dbReference>
<dbReference type="Pfam" id="PF00483">
    <property type="entry name" value="NTP_transferase"/>
    <property type="match status" value="1"/>
</dbReference>
<keyword evidence="10" id="KW-0511">Multifunctional enzyme</keyword>
<dbReference type="GO" id="GO:0019134">
    <property type="term" value="F:glucosamine-1-phosphate N-acetyltransferase activity"/>
    <property type="evidence" value="ECO:0007669"/>
    <property type="project" value="UniProtKB-EC"/>
</dbReference>
<feature type="domain" description="Nucleotidyl transferase" evidence="14">
    <location>
        <begin position="3"/>
        <end position="231"/>
    </location>
</feature>
<evidence type="ECO:0000256" key="9">
    <source>
        <dbReference type="ARBA" id="ARBA00022695"/>
    </source>
</evidence>
<evidence type="ECO:0000256" key="7">
    <source>
        <dbReference type="ARBA" id="ARBA00013414"/>
    </source>
</evidence>
<comment type="similarity">
    <text evidence="3">In the C-terminal section; belongs to the transferase hexapeptide repeat family.</text>
</comment>
<sequence>MQAVVLAAGKGRRLWPLTENRPKPMIPVANRPILEHIVDALDAAGAERVVLVVGSNQERVQSHFGNGHDYDLEISYVVQQQQLGTGHALLQAESQVGESFIALNGDRIIESELLERVWDRHVETDDTVMSVTRVDEPSRYGVVELDGRDVATIEEQPIPELTKSDFINAGVYAFSPDIFAAIRRTDSRGEQALTDTLSNLMADQRVRAVQYRGTWLDVSEPWDLLEVNDSLIDREDSTYTPSTTVDDSAVVATAATIGDDVTVHPQAAILPGVTLGDNVSVGPGAVLENAVVLSDATINAGAVLTDCIIGANTTIGPNTTVEGGRTDVVLNDAVYHDVTFGGLLGDNVSIGGNATVEPGTIIGNHATIGSASLVSGRIDDNATVTRG</sequence>
<dbReference type="Pfam" id="PF25087">
    <property type="entry name" value="GMPPB_C"/>
    <property type="match status" value="1"/>
</dbReference>
<dbReference type="RefSeq" id="WP_159525052.1">
    <property type="nucleotide sequence ID" value="NZ_WUUU01000006.1"/>
</dbReference>
<protein>
    <recommendedName>
        <fullName evidence="7">Bifunctional protein GlmU</fullName>
        <ecNumber evidence="5">2.3.1.157</ecNumber>
        <ecNumber evidence="6">2.7.7.23</ecNumber>
    </recommendedName>
</protein>
<keyword evidence="8 16" id="KW-0808">Transferase</keyword>
<evidence type="ECO:0000256" key="11">
    <source>
        <dbReference type="ARBA" id="ARBA00023315"/>
    </source>
</evidence>
<reference evidence="16 17" key="1">
    <citation type="submission" date="2019-12" db="EMBL/GenBank/DDBJ databases">
        <title>Isolation and characterization of three novel carbon monoxide-oxidizing members of Halobacteria from salione crusts and soils.</title>
        <authorList>
            <person name="Myers M.R."/>
            <person name="King G.M."/>
        </authorList>
    </citation>
    <scope>NUCLEOTIDE SEQUENCE [LARGE SCALE GENOMIC DNA]</scope>
    <source>
        <strain evidence="16 17">PCN9</strain>
    </source>
</reference>
<dbReference type="PANTHER" id="PTHR43584">
    <property type="entry name" value="NUCLEOTIDYL TRANSFERASE"/>
    <property type="match status" value="1"/>
</dbReference>
<evidence type="ECO:0000259" key="15">
    <source>
        <dbReference type="Pfam" id="PF25087"/>
    </source>
</evidence>
<evidence type="ECO:0000256" key="5">
    <source>
        <dbReference type="ARBA" id="ARBA00012225"/>
    </source>
</evidence>
<dbReference type="InterPro" id="IPR029044">
    <property type="entry name" value="Nucleotide-diphossugar_trans"/>
</dbReference>
<name>A0A6B0SCJ7_9EURY</name>
<dbReference type="Proteomes" id="UP000471521">
    <property type="component" value="Unassembled WGS sequence"/>
</dbReference>
<dbReference type="InterPro" id="IPR050065">
    <property type="entry name" value="GlmU-like"/>
</dbReference>
<keyword evidence="17" id="KW-1185">Reference proteome</keyword>
<evidence type="ECO:0000313" key="16">
    <source>
        <dbReference type="EMBL" id="MXR19465.1"/>
    </source>
</evidence>
<dbReference type="EC" id="2.7.7.23" evidence="6"/>
<evidence type="ECO:0000256" key="10">
    <source>
        <dbReference type="ARBA" id="ARBA00023268"/>
    </source>
</evidence>
<evidence type="ECO:0000259" key="14">
    <source>
        <dbReference type="Pfam" id="PF00483"/>
    </source>
</evidence>
<dbReference type="Pfam" id="PF00132">
    <property type="entry name" value="Hexapep"/>
    <property type="match status" value="1"/>
</dbReference>
<comment type="pathway">
    <text evidence="1">Nucleotide-sugar biosynthesis; UDP-N-acetyl-alpha-D-glucosamine biosynthesis; N-acetyl-alpha-D-glucosamine 1-phosphate from alpha-D-glucosamine 6-phosphate (route II): step 2/2.</text>
</comment>
<dbReference type="InterPro" id="IPR005835">
    <property type="entry name" value="NTP_transferase_dom"/>
</dbReference>
<evidence type="ECO:0000256" key="4">
    <source>
        <dbReference type="ARBA" id="ARBA00007947"/>
    </source>
</evidence>
<comment type="similarity">
    <text evidence="4">In the N-terminal section; belongs to the N-acetylglucosamine-1-phosphate uridyltransferase family.</text>
</comment>
<dbReference type="EC" id="2.3.1.157" evidence="5"/>
<gene>
    <name evidence="16" type="ORF">GRX66_02170</name>
</gene>
<comment type="pathway">
    <text evidence="2">Nucleotide-sugar biosynthesis; UDP-N-acetyl-alpha-D-glucosamine biosynthesis; UDP-N-acetyl-alpha-D-glucosamine from N-acetyl-alpha-D-glucosamine 1-phosphate: step 1/1.</text>
</comment>
<evidence type="ECO:0000256" key="2">
    <source>
        <dbReference type="ARBA" id="ARBA00005208"/>
    </source>
</evidence>
<dbReference type="EMBL" id="WUUU01000006">
    <property type="protein sequence ID" value="MXR19465.1"/>
    <property type="molecule type" value="Genomic_DNA"/>
</dbReference>
<evidence type="ECO:0000313" key="17">
    <source>
        <dbReference type="Proteomes" id="UP000471521"/>
    </source>
</evidence>
<comment type="caution">
    <text evidence="16">The sequence shown here is derived from an EMBL/GenBank/DDBJ whole genome shotgun (WGS) entry which is preliminary data.</text>
</comment>